<sequence length="110" mass="12782">MKTVSNERKSFDADHSIDYFVQLYKQRITKELLGKEFNIKGNFVSFGPAVQYARTKLCHSELSANDAMRWFNAPDRSSSPPRFYLRHYNAFVTNFKAAEFRALYCVGLVI</sequence>
<protein>
    <submittedName>
        <fullName evidence="1">Uncharacterized protein</fullName>
    </submittedName>
</protein>
<gene>
    <name evidence="1" type="ORF">EVAR_29886_1</name>
</gene>
<accession>A0A4C1V6P8</accession>
<evidence type="ECO:0000313" key="2">
    <source>
        <dbReference type="Proteomes" id="UP000299102"/>
    </source>
</evidence>
<name>A0A4C1V6P8_EUMVA</name>
<dbReference type="AlphaFoldDB" id="A0A4C1V6P8"/>
<organism evidence="1 2">
    <name type="scientific">Eumeta variegata</name>
    <name type="common">Bagworm moth</name>
    <name type="synonym">Eumeta japonica</name>
    <dbReference type="NCBI Taxonomy" id="151549"/>
    <lineage>
        <taxon>Eukaryota</taxon>
        <taxon>Metazoa</taxon>
        <taxon>Ecdysozoa</taxon>
        <taxon>Arthropoda</taxon>
        <taxon>Hexapoda</taxon>
        <taxon>Insecta</taxon>
        <taxon>Pterygota</taxon>
        <taxon>Neoptera</taxon>
        <taxon>Endopterygota</taxon>
        <taxon>Lepidoptera</taxon>
        <taxon>Glossata</taxon>
        <taxon>Ditrysia</taxon>
        <taxon>Tineoidea</taxon>
        <taxon>Psychidae</taxon>
        <taxon>Oiketicinae</taxon>
        <taxon>Eumeta</taxon>
    </lineage>
</organism>
<proteinExistence type="predicted"/>
<keyword evidence="2" id="KW-1185">Reference proteome</keyword>
<reference evidence="1 2" key="1">
    <citation type="journal article" date="2019" name="Commun. Biol.">
        <title>The bagworm genome reveals a unique fibroin gene that provides high tensile strength.</title>
        <authorList>
            <person name="Kono N."/>
            <person name="Nakamura H."/>
            <person name="Ohtoshi R."/>
            <person name="Tomita M."/>
            <person name="Numata K."/>
            <person name="Arakawa K."/>
        </authorList>
    </citation>
    <scope>NUCLEOTIDE SEQUENCE [LARGE SCALE GENOMIC DNA]</scope>
</reference>
<evidence type="ECO:0000313" key="1">
    <source>
        <dbReference type="EMBL" id="GBP34491.1"/>
    </source>
</evidence>
<dbReference type="EMBL" id="BGZK01000289">
    <property type="protein sequence ID" value="GBP34491.1"/>
    <property type="molecule type" value="Genomic_DNA"/>
</dbReference>
<dbReference type="Proteomes" id="UP000299102">
    <property type="component" value="Unassembled WGS sequence"/>
</dbReference>
<comment type="caution">
    <text evidence="1">The sequence shown here is derived from an EMBL/GenBank/DDBJ whole genome shotgun (WGS) entry which is preliminary data.</text>
</comment>